<comment type="caution">
    <text evidence="4">The sequence shown here is derived from an EMBL/GenBank/DDBJ whole genome shotgun (WGS) entry which is preliminary data.</text>
</comment>
<keyword evidence="4" id="KW-0966">Cell projection</keyword>
<keyword evidence="4" id="KW-0282">Flagellum</keyword>
<dbReference type="Proteomes" id="UP001231362">
    <property type="component" value="Unassembled WGS sequence"/>
</dbReference>
<keyword evidence="4" id="KW-0969">Cilium</keyword>
<proteinExistence type="inferred from homology"/>
<evidence type="ECO:0000313" key="5">
    <source>
        <dbReference type="Proteomes" id="UP001231362"/>
    </source>
</evidence>
<dbReference type="InterPro" id="IPR005648">
    <property type="entry name" value="FlgD"/>
</dbReference>
<organism evidence="4 5">
    <name type="scientific">Anoxybacillus andreesenii</name>
    <dbReference type="NCBI Taxonomy" id="1325932"/>
    <lineage>
        <taxon>Bacteria</taxon>
        <taxon>Bacillati</taxon>
        <taxon>Bacillota</taxon>
        <taxon>Bacilli</taxon>
        <taxon>Bacillales</taxon>
        <taxon>Anoxybacillaceae</taxon>
        <taxon>Anoxybacillus</taxon>
    </lineage>
</organism>
<dbReference type="RefSeq" id="WP_307151309.1">
    <property type="nucleotide sequence ID" value="NZ_JAUSTU010000015.1"/>
</dbReference>
<gene>
    <name evidence="4" type="ORF">J2S07_003134</name>
</gene>
<sequence length="213" mass="24166">MTNTIDPSLLLSEYQNSQRKTGSNTLGKDDFLKLLITQLANQDPTNPMQDREFISQMAQFSSLEQMTNMNNTMQKFIDSQQQNTLIAYNQFIGKEITWHRISYTDEKNPKPVIEEGTGKVVSLQFKDNNVYFILEDGTKLEPGNVSQINSVSSENQLTQASLLIGKTVTYKGKDNEELVAQVKSVFFKDGKTFFQLNDENNTNITASQITKIE</sequence>
<evidence type="ECO:0000256" key="2">
    <source>
        <dbReference type="ARBA" id="ARBA00022795"/>
    </source>
</evidence>
<comment type="similarity">
    <text evidence="1 3">Belongs to the FlgD family.</text>
</comment>
<dbReference type="Pfam" id="PF03963">
    <property type="entry name" value="FlgD"/>
    <property type="match status" value="1"/>
</dbReference>
<evidence type="ECO:0000256" key="1">
    <source>
        <dbReference type="ARBA" id="ARBA00010577"/>
    </source>
</evidence>
<name>A0ABT9V792_9BACL</name>
<dbReference type="EMBL" id="JAUSTU010000015">
    <property type="protein sequence ID" value="MDQ0156811.1"/>
    <property type="molecule type" value="Genomic_DNA"/>
</dbReference>
<keyword evidence="5" id="KW-1185">Reference proteome</keyword>
<dbReference type="NCBIfam" id="NF007197">
    <property type="entry name" value="PRK09618.1"/>
    <property type="match status" value="1"/>
</dbReference>
<evidence type="ECO:0000313" key="4">
    <source>
        <dbReference type="EMBL" id="MDQ0156811.1"/>
    </source>
</evidence>
<accession>A0ABT9V792</accession>
<protein>
    <recommendedName>
        <fullName evidence="3">Basal-body rod modification protein FlgD</fullName>
    </recommendedName>
</protein>
<evidence type="ECO:0000256" key="3">
    <source>
        <dbReference type="RuleBase" id="RU362076"/>
    </source>
</evidence>
<reference evidence="4 5" key="1">
    <citation type="submission" date="2023-07" db="EMBL/GenBank/DDBJ databases">
        <title>Genomic Encyclopedia of Type Strains, Phase IV (KMG-IV): sequencing the most valuable type-strain genomes for metagenomic binning, comparative biology and taxonomic classification.</title>
        <authorList>
            <person name="Goeker M."/>
        </authorList>
    </citation>
    <scope>NUCLEOTIDE SEQUENCE [LARGE SCALE GENOMIC DNA]</scope>
    <source>
        <strain evidence="4 5">DSM 23948</strain>
    </source>
</reference>
<keyword evidence="2 3" id="KW-1005">Bacterial flagellum biogenesis</keyword>
<comment type="function">
    <text evidence="3">Required for flagellar hook formation. May act as a scaffolding protein.</text>
</comment>